<dbReference type="AlphaFoldDB" id="A0A5V7ZER5"/>
<gene>
    <name evidence="2" type="ORF">DNZ68_01230</name>
</gene>
<keyword evidence="1" id="KW-0812">Transmembrane</keyword>
<evidence type="ECO:0000313" key="2">
    <source>
        <dbReference type="EMBL" id="EBV2084015.1"/>
    </source>
</evidence>
<keyword evidence="1" id="KW-0472">Membrane</keyword>
<comment type="caution">
    <text evidence="2">The sequence shown here is derived from an EMBL/GenBank/DDBJ whole genome shotgun (WGS) entry which is preliminary data.</text>
</comment>
<keyword evidence="1" id="KW-1133">Transmembrane helix</keyword>
<reference evidence="2" key="1">
    <citation type="submission" date="2018-06" db="EMBL/GenBank/DDBJ databases">
        <authorList>
            <person name="Ashton P.M."/>
            <person name="Dallman T."/>
            <person name="Nair S."/>
            <person name="De Pinna E."/>
            <person name="Peters T."/>
            <person name="Grant K."/>
        </authorList>
    </citation>
    <scope>NUCLEOTIDE SEQUENCE</scope>
    <source>
        <strain evidence="2">227932</strain>
    </source>
</reference>
<name>A0A5V7ZER5_SALET</name>
<feature type="transmembrane region" description="Helical" evidence="1">
    <location>
        <begin position="44"/>
        <end position="66"/>
    </location>
</feature>
<sequence length="85" mass="10277">MNGYQPLRILPGSLNKAKHLNAQQRQFRQFELFFKNRINHVQRWLLISHYTMVVIHIFFNVTLRYVTGRLKWKCLMSLQAFLKVS</sequence>
<dbReference type="EMBL" id="AAHEMO010000001">
    <property type="protein sequence ID" value="EBV2084015.1"/>
    <property type="molecule type" value="Genomic_DNA"/>
</dbReference>
<protein>
    <submittedName>
        <fullName evidence="2">Uncharacterized protein</fullName>
    </submittedName>
</protein>
<accession>A0A5V7ZER5</accession>
<proteinExistence type="predicted"/>
<evidence type="ECO:0000256" key="1">
    <source>
        <dbReference type="SAM" id="Phobius"/>
    </source>
</evidence>
<organism evidence="2">
    <name type="scientific">Salmonella enterica subsp. enterica serovar Agbeni</name>
    <dbReference type="NCBI Taxonomy" id="1967642"/>
    <lineage>
        <taxon>Bacteria</taxon>
        <taxon>Pseudomonadati</taxon>
        <taxon>Pseudomonadota</taxon>
        <taxon>Gammaproteobacteria</taxon>
        <taxon>Enterobacterales</taxon>
        <taxon>Enterobacteriaceae</taxon>
        <taxon>Salmonella</taxon>
    </lineage>
</organism>